<organism evidence="2 3">
    <name type="scientific">Prorocentrum cordatum</name>
    <dbReference type="NCBI Taxonomy" id="2364126"/>
    <lineage>
        <taxon>Eukaryota</taxon>
        <taxon>Sar</taxon>
        <taxon>Alveolata</taxon>
        <taxon>Dinophyceae</taxon>
        <taxon>Prorocentrales</taxon>
        <taxon>Prorocentraceae</taxon>
        <taxon>Prorocentrum</taxon>
    </lineage>
</organism>
<dbReference type="SUPFAM" id="SSF56672">
    <property type="entry name" value="DNA/RNA polymerases"/>
    <property type="match status" value="1"/>
</dbReference>
<protein>
    <recommendedName>
        <fullName evidence="4">RNA-directed RNA polymerase</fullName>
    </recommendedName>
</protein>
<name>A0ABN9TSI6_9DINO</name>
<dbReference type="EMBL" id="CAUYUJ010015038">
    <property type="protein sequence ID" value="CAK0849158.1"/>
    <property type="molecule type" value="Genomic_DNA"/>
</dbReference>
<feature type="region of interest" description="Disordered" evidence="1">
    <location>
        <begin position="830"/>
        <end position="867"/>
    </location>
</feature>
<dbReference type="Proteomes" id="UP001189429">
    <property type="component" value="Unassembled WGS sequence"/>
</dbReference>
<keyword evidence="3" id="KW-1185">Reference proteome</keyword>
<feature type="region of interest" description="Disordered" evidence="1">
    <location>
        <begin position="1371"/>
        <end position="1391"/>
    </location>
</feature>
<proteinExistence type="predicted"/>
<sequence>MWVLVESTTAGARGTAVAPPAGSVLRGSVGLMPLADGSWVAIRSISGSAQEYAGLLRQWRDAVASFTEEAFVDWHIPGPRTCLRCCKFIDRRQGGPLDHFRFWKATLGLAADDYGVNDYEAGMRAIYTMACWGGLDLPNIAGAEQILRKCQMYEYVYGGPAVVARHSLEMSTSRACLAVANVIYFHCHVLINSVRSVQRRTASLAHVLWPVVVFDGVVNTLNELYVGQPCRHGDHSQPVFAGQQRALDNVRDAVRRFGKPPEGLTGSGALEELRVLSDYAGESATVAPFSFDNINSLSLPDEGFALVALDTLGGGAGRKIVERLHDMMLSQSEGRARIESDGPRKLYIDPALRNPKLYIQLLRILERRNLIDYYADKACSVGVFFVYKKSGKLRPILDGRHASLHFKAPDKVALASGASFAGLHVDSGKPIAVAEVDLADAFYTMLLPPEFRRYLALPSCRAGQLGLDCTSDGRPLSGTDLVYPCFRCPPMGCSFSLWICQTMLEATALQVPQLTVANRFVDRRPVPGVTSDVIHTEYVDNALSLSTDPSVASAAAAAVDSRLRAAGLPTHGVECSFGAAALGWQFDEKFPIIGLNPALRWKLRLACLELCRKGFASGKTVSRVVSHFTSRALIWRELLSCLNSLYAFSAQYGGRTARLWPSCLRELRWCASLVVFCFRDAGAAFDSRLTMVDASWWGVGVTQKTSSSAVALELSRYNERWRFSKTQEGGVSHRSLALKAQSSGDPFVPESVATFENPGGFQEVITDLEEDEEFVVSSSAFEVEEVTQVENEEFPEIPEAVWAEGWYPVVSHRCGTAFFWRWVPSERNSADRASRNLPGSLPSGPRLASSKRRAGTPAGRTTSSAAASTLGLALAAEPLERTARAKRRRTRHPEGVHWRGPGQRSFLEQKAVNTRTTLDYQARYHRFLTWAEAARLPVPTIPELEETLLEYFNELYFEGHDSPDGSKLAAAVTHFRLDLLPKLINMPRVQRALKGWKSMAPPRARLPLPWPVVAWMADWMVTNGFEAAATATVLAFILYLRPSELLSLRVISVARPVKSGPRHLSKYSILLFPAELEARSKTKDYDISLLLDNPEFGWMEQVLDRLVLGRHPEQPLFALSMKSWTRAFNLASAALDLENLGPRLRRDYWQHPMQNLSSWAHTAKSKVHLEIFSGSGNWSRAMRHGQASRLAPRVFELDMEHEPALGDLSRRSVQRVVRGWLRGQLLQGVWLGMPCSSWSMAWNRPNGPPALRDGNHLLGLPGLSSGDSLKVMLGNRLACFSFSFFLECALRGAPAAIENPATSWVWQTKWAVHAAKQTNVKVIDFDFCAFGTQWRKRTGVMYAHVNLDALSSCKCSGRGCCSFSQAPHKALEGKAPSGSSRAPYDRYPPHWQDGSPPPNLESFASDLVASDAVGATDVLVFGSRGGQVVLPEFWRQCGPEVPPCFVMNGGCRGTV</sequence>
<dbReference type="InterPro" id="IPR043502">
    <property type="entry name" value="DNA/RNA_pol_sf"/>
</dbReference>
<comment type="caution">
    <text evidence="2">The sequence shown here is derived from an EMBL/GenBank/DDBJ whole genome shotgun (WGS) entry which is preliminary data.</text>
</comment>
<evidence type="ECO:0000313" key="2">
    <source>
        <dbReference type="EMBL" id="CAK0849158.1"/>
    </source>
</evidence>
<feature type="region of interest" description="Disordered" evidence="1">
    <location>
        <begin position="882"/>
        <end position="901"/>
    </location>
</feature>
<evidence type="ECO:0008006" key="4">
    <source>
        <dbReference type="Google" id="ProtNLM"/>
    </source>
</evidence>
<reference evidence="2" key="1">
    <citation type="submission" date="2023-10" db="EMBL/GenBank/DDBJ databases">
        <authorList>
            <person name="Chen Y."/>
            <person name="Shah S."/>
            <person name="Dougan E. K."/>
            <person name="Thang M."/>
            <person name="Chan C."/>
        </authorList>
    </citation>
    <scope>NUCLEOTIDE SEQUENCE [LARGE SCALE GENOMIC DNA]</scope>
</reference>
<feature type="compositionally biased region" description="Low complexity" evidence="1">
    <location>
        <begin position="855"/>
        <end position="867"/>
    </location>
</feature>
<evidence type="ECO:0000313" key="3">
    <source>
        <dbReference type="Proteomes" id="UP001189429"/>
    </source>
</evidence>
<accession>A0ABN9TSI6</accession>
<gene>
    <name evidence="2" type="ORF">PCOR1329_LOCUS41909</name>
</gene>
<evidence type="ECO:0000256" key="1">
    <source>
        <dbReference type="SAM" id="MobiDB-lite"/>
    </source>
</evidence>